<evidence type="ECO:0000313" key="3">
    <source>
        <dbReference type="Proteomes" id="UP000019147"/>
    </source>
</evidence>
<keyword evidence="1" id="KW-0472">Membrane</keyword>
<organism evidence="2 3">
    <name type="scientific">Chlamydia gallinacea 08-1274/3</name>
    <dbReference type="NCBI Taxonomy" id="1143323"/>
    <lineage>
        <taxon>Bacteria</taxon>
        <taxon>Pseudomonadati</taxon>
        <taxon>Chlamydiota</taxon>
        <taxon>Chlamydiia</taxon>
        <taxon>Chlamydiales</taxon>
        <taxon>Chlamydiaceae</taxon>
        <taxon>Chlamydia/Chlamydophila group</taxon>
        <taxon>Chlamydia</taxon>
    </lineage>
</organism>
<gene>
    <name evidence="2" type="ORF">M787_000830</name>
</gene>
<accession>A0A173DY61</accession>
<keyword evidence="1" id="KW-1133">Transmembrane helix</keyword>
<dbReference type="EMBL" id="CP015840">
    <property type="protein sequence ID" value="ANG65872.1"/>
    <property type="molecule type" value="Genomic_DNA"/>
</dbReference>
<dbReference type="GeneID" id="81477847"/>
<dbReference type="Proteomes" id="UP000019147">
    <property type="component" value="Chromosome"/>
</dbReference>
<protein>
    <submittedName>
        <fullName evidence="2">Uncharacterized protein</fullName>
    </submittedName>
</protein>
<reference evidence="2 3" key="1">
    <citation type="journal article" date="2014" name="Syst. Appl. Microbiol.">
        <title>Evidence for the existence of two new members of the family Chlamydiaceae and proposal of Chlamydia avium sp. nov. and Chlamydia gallinacea sp. nov.</title>
        <authorList>
            <person name="Sachse K."/>
            <person name="Laroucau K."/>
            <person name="Riege K."/>
            <person name="Wehner S."/>
            <person name="Dilcher M."/>
            <person name="Creasy H.H."/>
            <person name="Weidmann M."/>
            <person name="Myers G."/>
            <person name="Vorimore F."/>
            <person name="Vicari N."/>
            <person name="Magnino S."/>
            <person name="Liebler-Tenorio E."/>
            <person name="Ruettger A."/>
            <person name="Bavoil P.M."/>
            <person name="Hufert F.T."/>
            <person name="Rossello-Mora R."/>
            <person name="Marz M."/>
        </authorList>
    </citation>
    <scope>NUCLEOTIDE SEQUENCE [LARGE SCALE GENOMIC DNA]</scope>
    <source>
        <strain evidence="2 3">08-1274/3</strain>
    </source>
</reference>
<sequence>MKIFPLCFEKTTSHSPVKNRILQCITAIVAIIVPIFVLIISIIGCFVSSQFFLSNLILNTVMSLVLFILGLNYLIDQHRFSDDGKRFSREIASRDREIVIRNQEIESLKEHALRYQAQIVDLETETTRLNKYVSVLEKENTIYAQKYFAELESREQYEKHVCLLSKRLQDTIRFYNRRRT</sequence>
<proteinExistence type="predicted"/>
<name>A0A173DY61_9CHLA</name>
<evidence type="ECO:0000256" key="1">
    <source>
        <dbReference type="SAM" id="Phobius"/>
    </source>
</evidence>
<dbReference type="AlphaFoldDB" id="A0A173DY61"/>
<dbReference type="KEGG" id="cgz:M787_000830"/>
<dbReference type="STRING" id="1143323.M787_000830"/>
<feature type="transmembrane region" description="Helical" evidence="1">
    <location>
        <begin position="21"/>
        <end position="44"/>
    </location>
</feature>
<feature type="transmembrane region" description="Helical" evidence="1">
    <location>
        <begin position="56"/>
        <end position="75"/>
    </location>
</feature>
<dbReference type="OrthoDB" id="10014114at2"/>
<keyword evidence="1" id="KW-0812">Transmembrane</keyword>
<evidence type="ECO:0000313" key="2">
    <source>
        <dbReference type="EMBL" id="ANG65872.1"/>
    </source>
</evidence>
<dbReference type="RefSeq" id="WP_021828575.1">
    <property type="nucleotide sequence ID" value="NZ_CP015840.1"/>
</dbReference>